<dbReference type="GO" id="GO:0030497">
    <property type="term" value="P:fatty acid elongation"/>
    <property type="evidence" value="ECO:0007669"/>
    <property type="project" value="TreeGrafter"/>
</dbReference>
<dbReference type="PANTHER" id="PTHR42760">
    <property type="entry name" value="SHORT-CHAIN DEHYDROGENASES/REDUCTASES FAMILY MEMBER"/>
    <property type="match status" value="1"/>
</dbReference>
<dbReference type="SMART" id="SM00822">
    <property type="entry name" value="PKS_KR"/>
    <property type="match status" value="1"/>
</dbReference>
<evidence type="ECO:0000259" key="2">
    <source>
        <dbReference type="SMART" id="SM00822"/>
    </source>
</evidence>
<accession>A0A418Y0C0</accession>
<organism evidence="3 4">
    <name type="scientific">Alcanivorax profundi</name>
    <dbReference type="NCBI Taxonomy" id="2338368"/>
    <lineage>
        <taxon>Bacteria</taxon>
        <taxon>Pseudomonadati</taxon>
        <taxon>Pseudomonadota</taxon>
        <taxon>Gammaproteobacteria</taxon>
        <taxon>Oceanospirillales</taxon>
        <taxon>Alcanivoracaceae</taxon>
        <taxon>Alcanivorax</taxon>
    </lineage>
</organism>
<dbReference type="EMBL" id="QYYA01000002">
    <property type="protein sequence ID" value="RJG18720.1"/>
    <property type="molecule type" value="Genomic_DNA"/>
</dbReference>
<dbReference type="FunFam" id="3.40.50.720:FF:000084">
    <property type="entry name" value="Short-chain dehydrogenase reductase"/>
    <property type="match status" value="1"/>
</dbReference>
<name>A0A418Y0C0_9GAMM</name>
<evidence type="ECO:0000256" key="1">
    <source>
        <dbReference type="ARBA" id="ARBA00006484"/>
    </source>
</evidence>
<feature type="domain" description="Ketoreductase" evidence="2">
    <location>
        <begin position="10"/>
        <end position="220"/>
    </location>
</feature>
<dbReference type="OrthoDB" id="9803333at2"/>
<evidence type="ECO:0000313" key="4">
    <source>
        <dbReference type="Proteomes" id="UP000283734"/>
    </source>
</evidence>
<dbReference type="InterPro" id="IPR002347">
    <property type="entry name" value="SDR_fam"/>
</dbReference>
<dbReference type="InterPro" id="IPR057326">
    <property type="entry name" value="KR_dom"/>
</dbReference>
<dbReference type="NCBIfam" id="NF005559">
    <property type="entry name" value="PRK07231.1"/>
    <property type="match status" value="1"/>
</dbReference>
<proteinExistence type="inferred from homology"/>
<dbReference type="PROSITE" id="PS00061">
    <property type="entry name" value="ADH_SHORT"/>
    <property type="match status" value="1"/>
</dbReference>
<dbReference type="AlphaFoldDB" id="A0A418Y0C0"/>
<gene>
    <name evidence="3" type="ORF">D4A39_09700</name>
</gene>
<reference evidence="3 4" key="1">
    <citation type="submission" date="2018-09" db="EMBL/GenBank/DDBJ databases">
        <title>Alcanivorax profundi sp. nov., isolated from 1000 m-depth seawater of the Mariana Trench.</title>
        <authorList>
            <person name="Liu J."/>
        </authorList>
    </citation>
    <scope>NUCLEOTIDE SEQUENCE [LARGE SCALE GENOMIC DNA]</scope>
    <source>
        <strain evidence="3 4">MTEO17</strain>
    </source>
</reference>
<dbReference type="GO" id="GO:0016616">
    <property type="term" value="F:oxidoreductase activity, acting on the CH-OH group of donors, NAD or NADP as acceptor"/>
    <property type="evidence" value="ECO:0007669"/>
    <property type="project" value="TreeGrafter"/>
</dbReference>
<comment type="caution">
    <text evidence="3">The sequence shown here is derived from an EMBL/GenBank/DDBJ whole genome shotgun (WGS) entry which is preliminary data.</text>
</comment>
<dbReference type="PANTHER" id="PTHR42760:SF135">
    <property type="entry name" value="BLL7886 PROTEIN"/>
    <property type="match status" value="1"/>
</dbReference>
<dbReference type="PRINTS" id="PR00080">
    <property type="entry name" value="SDRFAMILY"/>
</dbReference>
<dbReference type="SUPFAM" id="SSF51735">
    <property type="entry name" value="NAD(P)-binding Rossmann-fold domains"/>
    <property type="match status" value="1"/>
</dbReference>
<dbReference type="RefSeq" id="WP_022985485.1">
    <property type="nucleotide sequence ID" value="NZ_QYYA01000002.1"/>
</dbReference>
<dbReference type="Pfam" id="PF13561">
    <property type="entry name" value="adh_short_C2"/>
    <property type="match status" value="1"/>
</dbReference>
<dbReference type="CDD" id="cd05233">
    <property type="entry name" value="SDR_c"/>
    <property type="match status" value="1"/>
</dbReference>
<sequence>MTQRFSVAGKRILITGASSGFGARFAVALAEEGADVVLAARRVEKLEQTAEAVRKLGREATVVAMDVSDHASVGAAFDSMPPVDVVVNNAGISHEGPTDSLTEEEWDAVVDTNLKGVWAVSKFAIQKWKQDQRPGSLVNIASILGLRVGGRVAAYTASKAAVVQLTKSLALDFARYNIRCNAICPGYVETDINKDFFDSPQAEKMLKRIPYRRLGQIDELVGPLLLLASDASSYMTGAIIAVDGGHLCNTL</sequence>
<protein>
    <submittedName>
        <fullName evidence="3">SDR family oxidoreductase</fullName>
    </submittedName>
</protein>
<dbReference type="PRINTS" id="PR00081">
    <property type="entry name" value="GDHRDH"/>
</dbReference>
<evidence type="ECO:0000313" key="3">
    <source>
        <dbReference type="EMBL" id="RJG18720.1"/>
    </source>
</evidence>
<dbReference type="Proteomes" id="UP000283734">
    <property type="component" value="Unassembled WGS sequence"/>
</dbReference>
<dbReference type="Gene3D" id="3.40.50.720">
    <property type="entry name" value="NAD(P)-binding Rossmann-like Domain"/>
    <property type="match status" value="1"/>
</dbReference>
<dbReference type="InterPro" id="IPR036291">
    <property type="entry name" value="NAD(P)-bd_dom_sf"/>
</dbReference>
<keyword evidence="4" id="KW-1185">Reference proteome</keyword>
<dbReference type="InterPro" id="IPR020904">
    <property type="entry name" value="Sc_DH/Rdtase_CS"/>
</dbReference>
<comment type="similarity">
    <text evidence="1">Belongs to the short-chain dehydrogenases/reductases (SDR) family.</text>
</comment>